<dbReference type="OrthoDB" id="5853397at2759"/>
<evidence type="ECO:0000256" key="3">
    <source>
        <dbReference type="ARBA" id="ARBA00044676"/>
    </source>
</evidence>
<evidence type="ECO:0000256" key="6">
    <source>
        <dbReference type="RuleBase" id="RU367113"/>
    </source>
</evidence>
<dbReference type="GO" id="GO:0110155">
    <property type="term" value="P:NAD-cap decapping"/>
    <property type="evidence" value="ECO:0007669"/>
    <property type="project" value="TreeGrafter"/>
</dbReference>
<dbReference type="GO" id="GO:0000166">
    <property type="term" value="F:nucleotide binding"/>
    <property type="evidence" value="ECO:0007669"/>
    <property type="project" value="UniProtKB-KW"/>
</dbReference>
<comment type="subcellular location">
    <subcellularLocation>
        <location evidence="6">Nucleus</location>
    </subcellularLocation>
</comment>
<evidence type="ECO:0000256" key="5">
    <source>
        <dbReference type="ARBA" id="ARBA00048124"/>
    </source>
</evidence>
<keyword evidence="6" id="KW-0378">Hydrolase</keyword>
<dbReference type="GO" id="GO:0005634">
    <property type="term" value="C:nucleus"/>
    <property type="evidence" value="ECO:0007669"/>
    <property type="project" value="UniProtKB-SubCell"/>
</dbReference>
<keyword evidence="6" id="KW-0547">Nucleotide-binding</keyword>
<keyword evidence="6" id="KW-0540">Nuclease</keyword>
<proteinExistence type="inferred from homology"/>
<evidence type="ECO:0000313" key="8">
    <source>
        <dbReference type="EMBL" id="KAF9510226.1"/>
    </source>
</evidence>
<sequence>MFRVPARPEAVRPPLFQRPRTLLTFSHDESHALEFSNSSMKYFMVPPPRIDLSYGYERWIKREEDRGRLDALLECLEREEILKASRRPSIVTWRGVMTKLVIAPYEEREGWTLNAMLVNGMIYLEEHVTEAQLRAKRDLTPQHRLFSYFGYSFESYCTTSSPGIRDPVTIPGVPAGWGGDVNTNVQWCHVVETKLGSSRLILGGEVDCVKVLGEFLSSHIVCPQDIFVGFRSPQGIVQSTRTFQTLDIPRIVRGKDFAERFLAFLRATMSDPPHDPSVVWRLTFLPKEGIHVRRIEDPRELEEVRNGEDRVGFLPSRFYQNRVVNLSPS</sequence>
<evidence type="ECO:0000259" key="7">
    <source>
        <dbReference type="Pfam" id="PF08652"/>
    </source>
</evidence>
<dbReference type="GO" id="GO:0034353">
    <property type="term" value="F:mRNA 5'-diphosphatase activity"/>
    <property type="evidence" value="ECO:0007669"/>
    <property type="project" value="TreeGrafter"/>
</dbReference>
<keyword evidence="9" id="KW-1185">Reference proteome</keyword>
<dbReference type="AlphaFoldDB" id="A0A9P6ASU7"/>
<comment type="caution">
    <text evidence="8">The sequence shown here is derived from an EMBL/GenBank/DDBJ whole genome shotgun (WGS) entry which is preliminary data.</text>
</comment>
<dbReference type="GO" id="GO:0004518">
    <property type="term" value="F:nuclease activity"/>
    <property type="evidence" value="ECO:0007669"/>
    <property type="project" value="UniProtKB-KW"/>
</dbReference>
<feature type="domain" description="RAI1-like" evidence="7">
    <location>
        <begin position="17"/>
        <end position="209"/>
    </location>
</feature>
<keyword evidence="6" id="KW-0694">RNA-binding</keyword>
<name>A0A9P6ASU7_9AGAM</name>
<dbReference type="EC" id="3.6.1.-" evidence="6"/>
<gene>
    <name evidence="8" type="ORF">BS47DRAFT_1377467</name>
</gene>
<dbReference type="PANTHER" id="PTHR12395:SF9">
    <property type="entry name" value="DECAPPING AND EXORIBONUCLEASE PROTEIN"/>
    <property type="match status" value="1"/>
</dbReference>
<comment type="function">
    <text evidence="6">Decapping enzyme for NAD-capped RNAs: specifically hydrolyzes the nicotinamide adenine dinucleotide (NAD) cap from a subset of RNAs by removing the entire NAD moiety from the 5'-end of an NAD-capped RNA.</text>
</comment>
<dbReference type="InterPro" id="IPR013961">
    <property type="entry name" value="RAI1"/>
</dbReference>
<evidence type="ECO:0000256" key="4">
    <source>
        <dbReference type="ARBA" id="ARBA00044692"/>
    </source>
</evidence>
<comment type="cofactor">
    <cofactor evidence="1 6">
        <name>a divalent metal cation</name>
        <dbReference type="ChEBI" id="CHEBI:60240"/>
    </cofactor>
</comment>
<keyword evidence="6" id="KW-0539">Nucleus</keyword>
<organism evidence="8 9">
    <name type="scientific">Hydnum rufescens UP504</name>
    <dbReference type="NCBI Taxonomy" id="1448309"/>
    <lineage>
        <taxon>Eukaryota</taxon>
        <taxon>Fungi</taxon>
        <taxon>Dikarya</taxon>
        <taxon>Basidiomycota</taxon>
        <taxon>Agaricomycotina</taxon>
        <taxon>Agaricomycetes</taxon>
        <taxon>Cantharellales</taxon>
        <taxon>Hydnaceae</taxon>
        <taxon>Hydnum</taxon>
    </lineage>
</organism>
<accession>A0A9P6ASU7</accession>
<dbReference type="PANTHER" id="PTHR12395">
    <property type="entry name" value="DOM-3 RELATED"/>
    <property type="match status" value="1"/>
</dbReference>
<dbReference type="Proteomes" id="UP000886523">
    <property type="component" value="Unassembled WGS sequence"/>
</dbReference>
<evidence type="ECO:0000256" key="2">
    <source>
        <dbReference type="ARBA" id="ARBA00006562"/>
    </source>
</evidence>
<comment type="similarity">
    <text evidence="2 6">Belongs to the DXO/Dom3Z family.</text>
</comment>
<dbReference type="Pfam" id="PF08652">
    <property type="entry name" value="RAI1"/>
    <property type="match status" value="2"/>
</dbReference>
<evidence type="ECO:0000256" key="1">
    <source>
        <dbReference type="ARBA" id="ARBA00001968"/>
    </source>
</evidence>
<dbReference type="EMBL" id="MU129020">
    <property type="protein sequence ID" value="KAF9510226.1"/>
    <property type="molecule type" value="Genomic_DNA"/>
</dbReference>
<protein>
    <recommendedName>
        <fullName evidence="6">Decapping nuclease</fullName>
        <ecNumber evidence="6">3.6.1.-</ecNumber>
    </recommendedName>
</protein>
<reference evidence="8" key="1">
    <citation type="journal article" date="2020" name="Nat. Commun.">
        <title>Large-scale genome sequencing of mycorrhizal fungi provides insights into the early evolution of symbiotic traits.</title>
        <authorList>
            <person name="Miyauchi S."/>
            <person name="Kiss E."/>
            <person name="Kuo A."/>
            <person name="Drula E."/>
            <person name="Kohler A."/>
            <person name="Sanchez-Garcia M."/>
            <person name="Morin E."/>
            <person name="Andreopoulos B."/>
            <person name="Barry K.W."/>
            <person name="Bonito G."/>
            <person name="Buee M."/>
            <person name="Carver A."/>
            <person name="Chen C."/>
            <person name="Cichocki N."/>
            <person name="Clum A."/>
            <person name="Culley D."/>
            <person name="Crous P.W."/>
            <person name="Fauchery L."/>
            <person name="Girlanda M."/>
            <person name="Hayes R.D."/>
            <person name="Keri Z."/>
            <person name="LaButti K."/>
            <person name="Lipzen A."/>
            <person name="Lombard V."/>
            <person name="Magnuson J."/>
            <person name="Maillard F."/>
            <person name="Murat C."/>
            <person name="Nolan M."/>
            <person name="Ohm R.A."/>
            <person name="Pangilinan J."/>
            <person name="Pereira M.F."/>
            <person name="Perotto S."/>
            <person name="Peter M."/>
            <person name="Pfister S."/>
            <person name="Riley R."/>
            <person name="Sitrit Y."/>
            <person name="Stielow J.B."/>
            <person name="Szollosi G."/>
            <person name="Zifcakova L."/>
            <person name="Stursova M."/>
            <person name="Spatafora J.W."/>
            <person name="Tedersoo L."/>
            <person name="Vaario L.M."/>
            <person name="Yamada A."/>
            <person name="Yan M."/>
            <person name="Wang P."/>
            <person name="Xu J."/>
            <person name="Bruns T."/>
            <person name="Baldrian P."/>
            <person name="Vilgalys R."/>
            <person name="Dunand C."/>
            <person name="Henrissat B."/>
            <person name="Grigoriev I.V."/>
            <person name="Hibbett D."/>
            <person name="Nagy L.G."/>
            <person name="Martin F.M."/>
        </authorList>
    </citation>
    <scope>NUCLEOTIDE SEQUENCE</scope>
    <source>
        <strain evidence="8">UP504</strain>
    </source>
</reference>
<comment type="catalytic activity">
    <reaction evidence="5">
        <text>a 5'-end NAD(+)-phospho-ribonucleoside in mRNA + H2O = a 5'-end phospho-ribonucleoside in mRNA + NAD(+) + H(+)</text>
        <dbReference type="Rhea" id="RHEA:60880"/>
        <dbReference type="Rhea" id="RHEA-COMP:15692"/>
        <dbReference type="Rhea" id="RHEA-COMP:15698"/>
        <dbReference type="ChEBI" id="CHEBI:15377"/>
        <dbReference type="ChEBI" id="CHEBI:15378"/>
        <dbReference type="ChEBI" id="CHEBI:57540"/>
        <dbReference type="ChEBI" id="CHEBI:138282"/>
        <dbReference type="ChEBI" id="CHEBI:144029"/>
    </reaction>
    <physiologicalReaction direction="left-to-right" evidence="5">
        <dbReference type="Rhea" id="RHEA:60881"/>
    </physiologicalReaction>
</comment>
<dbReference type="GO" id="GO:0005829">
    <property type="term" value="C:cytosol"/>
    <property type="evidence" value="ECO:0007669"/>
    <property type="project" value="TreeGrafter"/>
</dbReference>
<dbReference type="GO" id="GO:0003723">
    <property type="term" value="F:RNA binding"/>
    <property type="evidence" value="ECO:0007669"/>
    <property type="project" value="UniProtKB-KW"/>
</dbReference>
<evidence type="ECO:0000313" key="9">
    <source>
        <dbReference type="Proteomes" id="UP000886523"/>
    </source>
</evidence>
<keyword evidence="6" id="KW-0479">Metal-binding</keyword>
<comment type="catalytic activity">
    <reaction evidence="3">
        <text>a 5'-end (N(7)-methyl 5'-triphosphoguanosine)-ribonucleoside-ribonucleotide in mRNA + H2O = a (N(7)-methyl 5'-triphosphoguanosine)-nucleoside + a 5'-end phospho-ribonucleoside in mRNA + H(+)</text>
        <dbReference type="Rhea" id="RHEA:66928"/>
        <dbReference type="Rhea" id="RHEA-COMP:15692"/>
        <dbReference type="Rhea" id="RHEA-COMP:17313"/>
        <dbReference type="ChEBI" id="CHEBI:15377"/>
        <dbReference type="ChEBI" id="CHEBI:15378"/>
        <dbReference type="ChEBI" id="CHEBI:138282"/>
        <dbReference type="ChEBI" id="CHEBI:172876"/>
        <dbReference type="ChEBI" id="CHEBI:172877"/>
    </reaction>
    <physiologicalReaction direction="left-to-right" evidence="3">
        <dbReference type="Rhea" id="RHEA:66929"/>
    </physiologicalReaction>
</comment>
<feature type="domain" description="RAI1-like" evidence="7">
    <location>
        <begin position="215"/>
        <end position="318"/>
    </location>
</feature>
<dbReference type="InterPro" id="IPR039039">
    <property type="entry name" value="RAI1-like_fam"/>
</dbReference>
<dbReference type="GO" id="GO:0046872">
    <property type="term" value="F:metal ion binding"/>
    <property type="evidence" value="ECO:0007669"/>
    <property type="project" value="UniProtKB-KW"/>
</dbReference>
<comment type="catalytic activity">
    <reaction evidence="4">
        <text>a 5'-end triphospho-ribonucleoside in mRNA + H2O = a 5'-end phospho-ribonucleoside in mRNA + diphosphate + H(+)</text>
        <dbReference type="Rhea" id="RHEA:78683"/>
        <dbReference type="Rhea" id="RHEA-COMP:15692"/>
        <dbReference type="Rhea" id="RHEA-COMP:17164"/>
        <dbReference type="ChEBI" id="CHEBI:15377"/>
        <dbReference type="ChEBI" id="CHEBI:15378"/>
        <dbReference type="ChEBI" id="CHEBI:33019"/>
        <dbReference type="ChEBI" id="CHEBI:138282"/>
        <dbReference type="ChEBI" id="CHEBI:167618"/>
    </reaction>
    <physiologicalReaction direction="left-to-right" evidence="4">
        <dbReference type="Rhea" id="RHEA:78684"/>
    </physiologicalReaction>
</comment>
<dbReference type="GO" id="GO:0000956">
    <property type="term" value="P:nuclear-transcribed mRNA catabolic process"/>
    <property type="evidence" value="ECO:0007669"/>
    <property type="project" value="TreeGrafter"/>
</dbReference>